<evidence type="ECO:0000313" key="1">
    <source>
        <dbReference type="EMBL" id="GIY22082.1"/>
    </source>
</evidence>
<dbReference type="AlphaFoldDB" id="A0AAV4RNN7"/>
<comment type="caution">
    <text evidence="1">The sequence shown here is derived from an EMBL/GenBank/DDBJ whole genome shotgun (WGS) entry which is preliminary data.</text>
</comment>
<dbReference type="EMBL" id="BPLR01008103">
    <property type="protein sequence ID" value="GIY22082.1"/>
    <property type="molecule type" value="Genomic_DNA"/>
</dbReference>
<reference evidence="1 2" key="1">
    <citation type="submission" date="2021-06" db="EMBL/GenBank/DDBJ databases">
        <title>Caerostris extrusa draft genome.</title>
        <authorList>
            <person name="Kono N."/>
            <person name="Arakawa K."/>
        </authorList>
    </citation>
    <scope>NUCLEOTIDE SEQUENCE [LARGE SCALE GENOMIC DNA]</scope>
</reference>
<proteinExistence type="predicted"/>
<protein>
    <submittedName>
        <fullName evidence="1">Uncharacterized protein</fullName>
    </submittedName>
</protein>
<sequence>MQTQCALFQQFHAVVSQPNAIIRLNGRIKKSVSRIARRTSRYSERPSAVHSDVYIKSQISFSRGLRKERRVTSDSAGIRCQFDCVSNENRRKKSCLIYR</sequence>
<accession>A0AAV4RNN7</accession>
<keyword evidence="2" id="KW-1185">Reference proteome</keyword>
<evidence type="ECO:0000313" key="2">
    <source>
        <dbReference type="Proteomes" id="UP001054945"/>
    </source>
</evidence>
<organism evidence="1 2">
    <name type="scientific">Caerostris extrusa</name>
    <name type="common">Bark spider</name>
    <name type="synonym">Caerostris bankana</name>
    <dbReference type="NCBI Taxonomy" id="172846"/>
    <lineage>
        <taxon>Eukaryota</taxon>
        <taxon>Metazoa</taxon>
        <taxon>Ecdysozoa</taxon>
        <taxon>Arthropoda</taxon>
        <taxon>Chelicerata</taxon>
        <taxon>Arachnida</taxon>
        <taxon>Araneae</taxon>
        <taxon>Araneomorphae</taxon>
        <taxon>Entelegynae</taxon>
        <taxon>Araneoidea</taxon>
        <taxon>Araneidae</taxon>
        <taxon>Caerostris</taxon>
    </lineage>
</organism>
<dbReference type="Proteomes" id="UP001054945">
    <property type="component" value="Unassembled WGS sequence"/>
</dbReference>
<gene>
    <name evidence="1" type="ORF">CEXT_672061</name>
</gene>
<name>A0AAV4RNN7_CAEEX</name>